<reference evidence="7" key="1">
    <citation type="journal article" date="2007" name="J. Bacteriol.">
        <title>Comparative genome analysis of four magnetotactic bacteria reveals a complex set of group-specific genes implicated in magnetosome biomineralization and function.</title>
        <authorList>
            <person name="Richter M."/>
            <person name="Kube M."/>
            <person name="Bazylinski D.A."/>
            <person name="Lombardot T."/>
            <person name="Gloeckner F.O."/>
            <person name="Reinhardt R."/>
            <person name="Schueler D."/>
        </authorList>
    </citation>
    <scope>NUCLEOTIDE SEQUENCE</scope>
    <source>
        <strain evidence="7">MSR-1</strain>
    </source>
</reference>
<dbReference type="InterPro" id="IPR003660">
    <property type="entry name" value="HAMP_dom"/>
</dbReference>
<accession>A4TX79</accession>
<feature type="transmembrane region" description="Helical" evidence="4">
    <location>
        <begin position="12"/>
        <end position="30"/>
    </location>
</feature>
<dbReference type="Pfam" id="PF00015">
    <property type="entry name" value="MCPsignal"/>
    <property type="match status" value="1"/>
</dbReference>
<dbReference type="AlphaFoldDB" id="A4TX79"/>
<feature type="transmembrane region" description="Helical" evidence="4">
    <location>
        <begin position="36"/>
        <end position="54"/>
    </location>
</feature>
<dbReference type="SMART" id="SM00283">
    <property type="entry name" value="MA"/>
    <property type="match status" value="1"/>
</dbReference>
<dbReference type="InterPro" id="IPR025991">
    <property type="entry name" value="Chemoreceptor_zinc-bind_dom"/>
</dbReference>
<keyword evidence="4" id="KW-0472">Membrane</keyword>
<evidence type="ECO:0000313" key="7">
    <source>
        <dbReference type="EMBL" id="CAM75236.1"/>
    </source>
</evidence>
<evidence type="ECO:0000256" key="1">
    <source>
        <dbReference type="ARBA" id="ARBA00023224"/>
    </source>
</evidence>
<dbReference type="EMBL" id="CU459003">
    <property type="protein sequence ID" value="CAM75236.1"/>
    <property type="molecule type" value="Genomic_DNA"/>
</dbReference>
<dbReference type="PROSITE" id="PS50111">
    <property type="entry name" value="CHEMOTAXIS_TRANSDUC_2"/>
    <property type="match status" value="1"/>
</dbReference>
<name>A4TX79_9PROT</name>
<comment type="similarity">
    <text evidence="2">Belongs to the methyl-accepting chemotaxis (MCP) protein family.</text>
</comment>
<dbReference type="CDD" id="cd11386">
    <property type="entry name" value="MCP_signal"/>
    <property type="match status" value="1"/>
</dbReference>
<organism evidence="7">
    <name type="scientific">Magnetospirillum gryphiswaldense</name>
    <dbReference type="NCBI Taxonomy" id="55518"/>
    <lineage>
        <taxon>Bacteria</taxon>
        <taxon>Pseudomonadati</taxon>
        <taxon>Pseudomonadota</taxon>
        <taxon>Alphaproteobacteria</taxon>
        <taxon>Rhodospirillales</taxon>
        <taxon>Rhodospirillaceae</taxon>
        <taxon>Magnetospirillum</taxon>
    </lineage>
</organism>
<sequence>MTNLSSISKTLVVCAVSLLISVIAVIWAAIDGLTALALLSAAAGLANGVGYYYLTRANASIDKASKVMERVAVGNLRARVMSIKGHGNVGQLLRNINRALDQTEAFAKEADAAMKAAAEGRYYRKILPRGLRGDFARYSGDINHTLQLMDGQAGKLGMFTSRMLRDAVTISITVNEGAVANAEIVGGIRAASNEAQGMAAATEEMVAGIQEISERSDDAAALSVRAQNFSDEARCVVETAVDEFAAIERAVADAAGQVDSLAQASDAIGEIVSSIDHIASQTNLLALNATIEAARAGEAGKGFAVVAGEVKALSNQTARATEDIANRVALLRQEMTTIVTTMTRGSEAIAKGRLAMQSMGERMGAVSGTVADASTRMGEVSRILAEQAAAANQISGGVQNMAALAGENAISIEKSSGALTGVEGEISSLLALLAEQDIPNKIIHLAKADHVIWKKRLADMMVGRVALNPNELSSEQHCRLGKWYYGPASLPYRQHPAFIELEAPHRDVHSNGIEAARAFNAGQRERAMDCITQVDRASRDVLANLDRLINEPIGTAPRRGAF</sequence>
<dbReference type="RefSeq" id="WP_106002323.1">
    <property type="nucleotide sequence ID" value="NZ_CP027527.1"/>
</dbReference>
<keyword evidence="4" id="KW-1133">Transmembrane helix</keyword>
<evidence type="ECO:0000256" key="4">
    <source>
        <dbReference type="SAM" id="Phobius"/>
    </source>
</evidence>
<dbReference type="PANTHER" id="PTHR32089">
    <property type="entry name" value="METHYL-ACCEPTING CHEMOTAXIS PROTEIN MCPB"/>
    <property type="match status" value="1"/>
</dbReference>
<protein>
    <submittedName>
        <fullName evidence="7">Methyl-accepting chemotaxis sensory transducer</fullName>
    </submittedName>
</protein>
<evidence type="ECO:0000259" key="6">
    <source>
        <dbReference type="PROSITE" id="PS50885"/>
    </source>
</evidence>
<evidence type="ECO:0000256" key="3">
    <source>
        <dbReference type="PROSITE-ProRule" id="PRU00284"/>
    </source>
</evidence>
<dbReference type="GO" id="GO:0007165">
    <property type="term" value="P:signal transduction"/>
    <property type="evidence" value="ECO:0007669"/>
    <property type="project" value="UniProtKB-KW"/>
</dbReference>
<feature type="domain" description="Methyl-accepting transducer" evidence="5">
    <location>
        <begin position="166"/>
        <end position="402"/>
    </location>
</feature>
<dbReference type="SUPFAM" id="SSF58104">
    <property type="entry name" value="Methyl-accepting chemotaxis protein (MCP) signaling domain"/>
    <property type="match status" value="1"/>
</dbReference>
<gene>
    <name evidence="7" type="ORF">MGR_2563</name>
</gene>
<dbReference type="InterPro" id="IPR004089">
    <property type="entry name" value="MCPsignal_dom"/>
</dbReference>
<feature type="domain" description="HAMP" evidence="6">
    <location>
        <begin position="55"/>
        <end position="108"/>
    </location>
</feature>
<dbReference type="Gene3D" id="1.10.287.950">
    <property type="entry name" value="Methyl-accepting chemotaxis protein"/>
    <property type="match status" value="1"/>
</dbReference>
<keyword evidence="4" id="KW-0812">Transmembrane</keyword>
<keyword evidence="1 3" id="KW-0807">Transducer</keyword>
<evidence type="ECO:0000259" key="5">
    <source>
        <dbReference type="PROSITE" id="PS50111"/>
    </source>
</evidence>
<dbReference type="Pfam" id="PF13682">
    <property type="entry name" value="CZB"/>
    <property type="match status" value="1"/>
</dbReference>
<dbReference type="PROSITE" id="PS50885">
    <property type="entry name" value="HAMP"/>
    <property type="match status" value="1"/>
</dbReference>
<evidence type="ECO:0000256" key="2">
    <source>
        <dbReference type="ARBA" id="ARBA00029447"/>
    </source>
</evidence>
<dbReference type="GO" id="GO:0016020">
    <property type="term" value="C:membrane"/>
    <property type="evidence" value="ECO:0007669"/>
    <property type="project" value="InterPro"/>
</dbReference>
<proteinExistence type="inferred from homology"/>
<dbReference type="Gene3D" id="1.20.120.30">
    <property type="entry name" value="Aspartate receptor, ligand-binding domain"/>
    <property type="match status" value="1"/>
</dbReference>
<dbReference type="Gene3D" id="1.20.120.1530">
    <property type="match status" value="1"/>
</dbReference>
<dbReference type="PANTHER" id="PTHR32089:SF112">
    <property type="entry name" value="LYSOZYME-LIKE PROTEIN-RELATED"/>
    <property type="match status" value="1"/>
</dbReference>